<name>A0A914R252_PAREQ</name>
<keyword evidence="1" id="KW-1185">Reference proteome</keyword>
<accession>A0A914R252</accession>
<dbReference type="WBParaSite" id="PEQ_0000052201-mRNA-1">
    <property type="protein sequence ID" value="PEQ_0000052201-mRNA-1"/>
    <property type="gene ID" value="PEQ_0000052201"/>
</dbReference>
<evidence type="ECO:0000313" key="1">
    <source>
        <dbReference type="Proteomes" id="UP000887564"/>
    </source>
</evidence>
<evidence type="ECO:0000313" key="2">
    <source>
        <dbReference type="WBParaSite" id="PEQ_0000052201-mRNA-1"/>
    </source>
</evidence>
<organism evidence="1 2">
    <name type="scientific">Parascaris equorum</name>
    <name type="common">Equine roundworm</name>
    <dbReference type="NCBI Taxonomy" id="6256"/>
    <lineage>
        <taxon>Eukaryota</taxon>
        <taxon>Metazoa</taxon>
        <taxon>Ecdysozoa</taxon>
        <taxon>Nematoda</taxon>
        <taxon>Chromadorea</taxon>
        <taxon>Rhabditida</taxon>
        <taxon>Spirurina</taxon>
        <taxon>Ascaridomorpha</taxon>
        <taxon>Ascaridoidea</taxon>
        <taxon>Ascarididae</taxon>
        <taxon>Parascaris</taxon>
    </lineage>
</organism>
<reference evidence="2" key="1">
    <citation type="submission" date="2022-11" db="UniProtKB">
        <authorList>
            <consortium name="WormBaseParasite"/>
        </authorList>
    </citation>
    <scope>IDENTIFICATION</scope>
</reference>
<dbReference type="Proteomes" id="UP000887564">
    <property type="component" value="Unplaced"/>
</dbReference>
<dbReference type="PANTHER" id="PTHR47331">
    <property type="entry name" value="PHD-TYPE DOMAIN-CONTAINING PROTEIN"/>
    <property type="match status" value="1"/>
</dbReference>
<proteinExistence type="predicted"/>
<dbReference type="AlphaFoldDB" id="A0A914R252"/>
<protein>
    <submittedName>
        <fullName evidence="2">Uncharacterized protein</fullName>
    </submittedName>
</protein>
<sequence length="144" mass="16385">MAALIGNRLLNFVKGQLKHTEPTFLWSNSQATLHRIATATTVDRFVDNRLAEIRRSPAQFRYVDSGNNPADLATRDLTITELRQCSQWWEGPSFLQQESRCWSEWTAPQNPVALVIIPIIPAVTDVFDCQRFSTLDKLIPTTVQ</sequence>